<evidence type="ECO:0000313" key="2">
    <source>
        <dbReference type="EMBL" id="APZ52007.1"/>
    </source>
</evidence>
<dbReference type="OrthoDB" id="9130422at2"/>
<feature type="signal peptide" evidence="1">
    <location>
        <begin position="1"/>
        <end position="20"/>
    </location>
</feature>
<dbReference type="STRING" id="1250539.Ga0080574_TMP1673"/>
<dbReference type="RefSeq" id="WP_076697067.1">
    <property type="nucleotide sequence ID" value="NZ_CP015093.1"/>
</dbReference>
<accession>A0A1P8URK7</accession>
<organism evidence="2 3">
    <name type="scientific">Salipiger abyssi</name>
    <dbReference type="NCBI Taxonomy" id="1250539"/>
    <lineage>
        <taxon>Bacteria</taxon>
        <taxon>Pseudomonadati</taxon>
        <taxon>Pseudomonadota</taxon>
        <taxon>Alphaproteobacteria</taxon>
        <taxon>Rhodobacterales</taxon>
        <taxon>Roseobacteraceae</taxon>
        <taxon>Salipiger</taxon>
    </lineage>
</organism>
<dbReference type="EMBL" id="CP015093">
    <property type="protein sequence ID" value="APZ52007.1"/>
    <property type="molecule type" value="Genomic_DNA"/>
</dbReference>
<reference evidence="2 3" key="1">
    <citation type="submission" date="2016-04" db="EMBL/GenBank/DDBJ databases">
        <title>Deep-sea bacteria in the southern Pacific.</title>
        <authorList>
            <person name="Tang K."/>
        </authorList>
    </citation>
    <scope>NUCLEOTIDE SEQUENCE [LARGE SCALE GENOMIC DNA]</scope>
    <source>
        <strain evidence="2 3">JLT2014</strain>
    </source>
</reference>
<dbReference type="KEGG" id="paby:Ga0080574_TMP1673"/>
<dbReference type="InterPro" id="IPR032347">
    <property type="entry name" value="DUF4864"/>
</dbReference>
<keyword evidence="3" id="KW-1185">Reference proteome</keyword>
<proteinExistence type="predicted"/>
<gene>
    <name evidence="2" type="ORF">Ga0080574_TMP1673</name>
</gene>
<evidence type="ECO:0000256" key="1">
    <source>
        <dbReference type="SAM" id="SignalP"/>
    </source>
</evidence>
<dbReference type="Proteomes" id="UP000187059">
    <property type="component" value="Chromosome"/>
</dbReference>
<evidence type="ECO:0000313" key="3">
    <source>
        <dbReference type="Proteomes" id="UP000187059"/>
    </source>
</evidence>
<protein>
    <submittedName>
        <fullName evidence="2">Putative DUF4864 protein</fullName>
    </submittedName>
</protein>
<sequence length="135" mass="14967" precursor="true">MRNAVIGIVMGLVFALPAAARDGAEIETVIRRQMDAFLSGDVSTAYTFASPGIQQLFETPETFGRMVEEGYPMVWHPEDVRFGALSEDENGEIWQRVYVRDAAGATHALDYRMEQIEGFWRISGVKMAPAPDPAV</sequence>
<keyword evidence="1" id="KW-0732">Signal</keyword>
<feature type="chain" id="PRO_5012591517" evidence="1">
    <location>
        <begin position="21"/>
        <end position="135"/>
    </location>
</feature>
<dbReference type="Pfam" id="PF16156">
    <property type="entry name" value="DUF4864"/>
    <property type="match status" value="1"/>
</dbReference>
<name>A0A1P8URK7_9RHOB</name>
<dbReference type="AlphaFoldDB" id="A0A1P8URK7"/>